<gene>
    <name evidence="2" type="ORF">COCNU_04G010580</name>
    <name evidence="3" type="ORF">COCNU_04G010590</name>
</gene>
<protein>
    <submittedName>
        <fullName evidence="2">Uncharacterized protein</fullName>
    </submittedName>
</protein>
<keyword evidence="4" id="KW-1185">Reference proteome</keyword>
<proteinExistence type="predicted"/>
<dbReference type="EMBL" id="CM017875">
    <property type="protein sequence ID" value="KAG1338752.1"/>
    <property type="molecule type" value="Genomic_DNA"/>
</dbReference>
<keyword evidence="1" id="KW-1133">Transmembrane helix</keyword>
<evidence type="ECO:0000313" key="2">
    <source>
        <dbReference type="EMBL" id="KAG1338752.1"/>
    </source>
</evidence>
<feature type="transmembrane region" description="Helical" evidence="1">
    <location>
        <begin position="23"/>
        <end position="43"/>
    </location>
</feature>
<reference evidence="2" key="2">
    <citation type="submission" date="2019-07" db="EMBL/GenBank/DDBJ databases">
        <authorList>
            <person name="Yang Y."/>
            <person name="Bocs S."/>
            <person name="Baudouin L."/>
        </authorList>
    </citation>
    <scope>NUCLEOTIDE SEQUENCE</scope>
    <source>
        <tissue evidence="2">Spear leaf of Hainan Tall coconut</tissue>
    </source>
</reference>
<keyword evidence="1" id="KW-0472">Membrane</keyword>
<keyword evidence="1" id="KW-0812">Transmembrane</keyword>
<accession>A0A8K0N0I9</accession>
<evidence type="ECO:0000313" key="3">
    <source>
        <dbReference type="EMBL" id="KAG1338753.1"/>
    </source>
</evidence>
<sequence>MAITQDSSHKTQRSTDVSNGLDLLLVALSVICGVISFVLCLAAEGSRTEATWYLMSDQDNSSDTGLCTYDASGRRPLAFAVGAFLLLVVAMFAEHAYFLVIVTSSRPPASPPQTLAEAERLRSSIRTHRLRARYLFLTTW</sequence>
<dbReference type="AlphaFoldDB" id="A0A8K0N0I9"/>
<feature type="transmembrane region" description="Helical" evidence="1">
    <location>
        <begin position="77"/>
        <end position="100"/>
    </location>
</feature>
<dbReference type="EMBL" id="CM017875">
    <property type="protein sequence ID" value="KAG1338753.1"/>
    <property type="molecule type" value="Genomic_DNA"/>
</dbReference>
<comment type="caution">
    <text evidence="2">The sequence shown here is derived from an EMBL/GenBank/DDBJ whole genome shotgun (WGS) entry which is preliminary data.</text>
</comment>
<dbReference type="OrthoDB" id="1861835at2759"/>
<reference evidence="2" key="1">
    <citation type="journal article" date="2017" name="Gigascience">
        <title>The genome draft of coconut (Cocos nucifera).</title>
        <authorList>
            <person name="Xiao Y."/>
            <person name="Xu P."/>
            <person name="Fan H."/>
            <person name="Baudouin L."/>
            <person name="Xia W."/>
            <person name="Bocs S."/>
            <person name="Xu J."/>
            <person name="Li Q."/>
            <person name="Guo A."/>
            <person name="Zhou L."/>
            <person name="Li J."/>
            <person name="Wu Y."/>
            <person name="Ma Z."/>
            <person name="Armero A."/>
            <person name="Issali A.E."/>
            <person name="Liu N."/>
            <person name="Peng M."/>
            <person name="Yang Y."/>
        </authorList>
    </citation>
    <scope>NUCLEOTIDE SEQUENCE</scope>
    <source>
        <tissue evidence="2">Spear leaf of Hainan Tall coconut</tissue>
    </source>
</reference>
<dbReference type="Proteomes" id="UP000797356">
    <property type="component" value="Chromosome 4"/>
</dbReference>
<evidence type="ECO:0000256" key="1">
    <source>
        <dbReference type="SAM" id="Phobius"/>
    </source>
</evidence>
<name>A0A8K0N0I9_COCNU</name>
<evidence type="ECO:0000313" key="4">
    <source>
        <dbReference type="Proteomes" id="UP000797356"/>
    </source>
</evidence>
<organism evidence="2 4">
    <name type="scientific">Cocos nucifera</name>
    <name type="common">Coconut palm</name>
    <dbReference type="NCBI Taxonomy" id="13894"/>
    <lineage>
        <taxon>Eukaryota</taxon>
        <taxon>Viridiplantae</taxon>
        <taxon>Streptophyta</taxon>
        <taxon>Embryophyta</taxon>
        <taxon>Tracheophyta</taxon>
        <taxon>Spermatophyta</taxon>
        <taxon>Magnoliopsida</taxon>
        <taxon>Liliopsida</taxon>
        <taxon>Arecaceae</taxon>
        <taxon>Arecoideae</taxon>
        <taxon>Cocoseae</taxon>
        <taxon>Attaleinae</taxon>
        <taxon>Cocos</taxon>
    </lineage>
</organism>